<keyword evidence="6" id="KW-0408">Iron</keyword>
<reference evidence="10 11" key="1">
    <citation type="journal article" date="2013" name="Genome Announc.">
        <title>Draft Genome Sequence of Sphingobium ummariense Strain RL-3, a Hexachlorocyclohexane-Degrading Bacterium.</title>
        <authorList>
            <person name="Kohli P."/>
            <person name="Dua A."/>
            <person name="Sangwan N."/>
            <person name="Oldach P."/>
            <person name="Khurana J.P."/>
            <person name="Lal R."/>
        </authorList>
    </citation>
    <scope>NUCLEOTIDE SEQUENCE [LARGE SCALE GENOMIC DNA]</scope>
    <source>
        <strain evidence="10 11">RL-3</strain>
    </source>
</reference>
<dbReference type="PANTHER" id="PTHR43756">
    <property type="entry name" value="CHOLINE MONOOXYGENASE, CHLOROPLASTIC"/>
    <property type="match status" value="1"/>
</dbReference>
<dbReference type="InterPro" id="IPR001663">
    <property type="entry name" value="Rng_hydr_dOase-A"/>
</dbReference>
<gene>
    <name evidence="10" type="ORF">M529_21505</name>
</gene>
<evidence type="ECO:0000256" key="4">
    <source>
        <dbReference type="ARBA" id="ARBA00022964"/>
    </source>
</evidence>
<dbReference type="GO" id="GO:0051213">
    <property type="term" value="F:dioxygenase activity"/>
    <property type="evidence" value="ECO:0007669"/>
    <property type="project" value="UniProtKB-KW"/>
</dbReference>
<evidence type="ECO:0000256" key="1">
    <source>
        <dbReference type="ARBA" id="ARBA00008751"/>
    </source>
</evidence>
<name>T0IWM8_9SPHN</name>
<evidence type="ECO:0000256" key="2">
    <source>
        <dbReference type="ARBA" id="ARBA00022714"/>
    </source>
</evidence>
<keyword evidence="11" id="KW-1185">Reference proteome</keyword>
<sequence length="455" mass="51253">MITDTAHTRPGTGGRLDDILARTRSELEKGLVPVNIFANADIFDAEMERIFAKSWVFLGFESEIPEKGDFMQRRIGRDSVIVTRDGKGEIHVLANFCRHRGTKLCQTDVGNQSHFRCPYHGWVFKNNGEWIGAPDKSKAYRGLDTRDWNLFKAPHVESFLGMIFASLDADAPTLMDYLGGAAWFMRGLMDLHPGGMSPMGPPDRYKVRGDWKTGSENFGGDGYHVGVAHGSVQTIQLAQGFDVLNNYSTHYVIPGGHSFLGHDFDSMFGPDGHVWYYPPDIQRHFDLNRIDPLLQDVVKKNPPIVGTIFPNLSFLRFFGPPSPGKPPAVYTSWRQWQPSGPGEMELWSWQLKWNFMDEQQAADSYAAGQFGFSSAGIFEQDDTVVWEGAPEAARSVWARKEKASFNMQMGMEGMGQQVLDTSWEGPGEAWRPGPGEPSQRAFYRHWLRQMEETGE</sequence>
<organism evidence="10 11">
    <name type="scientific">Sphingobium ummariense RL-3</name>
    <dbReference type="NCBI Taxonomy" id="1346791"/>
    <lineage>
        <taxon>Bacteria</taxon>
        <taxon>Pseudomonadati</taxon>
        <taxon>Pseudomonadota</taxon>
        <taxon>Alphaproteobacteria</taxon>
        <taxon>Sphingomonadales</taxon>
        <taxon>Sphingomonadaceae</taxon>
        <taxon>Sphingobium</taxon>
    </lineage>
</organism>
<comment type="similarity">
    <text evidence="1">Belongs to the bacterial ring-hydroxylating dioxygenase alpha subunit family.</text>
</comment>
<dbReference type="PATRIC" id="fig|1346791.3.peg.4155"/>
<keyword evidence="8" id="KW-0520">NAD</keyword>
<dbReference type="InterPro" id="IPR036922">
    <property type="entry name" value="Rieske_2Fe-2S_sf"/>
</dbReference>
<dbReference type="Gene3D" id="3.90.380.10">
    <property type="entry name" value="Naphthalene 1,2-dioxygenase Alpha Subunit, Chain A, domain 1"/>
    <property type="match status" value="1"/>
</dbReference>
<dbReference type="PRINTS" id="PR00090">
    <property type="entry name" value="RNGDIOXGNASE"/>
</dbReference>
<dbReference type="RefSeq" id="WP_021319872.1">
    <property type="nucleotide sequence ID" value="NZ_AUWY01000126.1"/>
</dbReference>
<evidence type="ECO:0000256" key="5">
    <source>
        <dbReference type="ARBA" id="ARBA00023002"/>
    </source>
</evidence>
<evidence type="ECO:0000256" key="6">
    <source>
        <dbReference type="ARBA" id="ARBA00023004"/>
    </source>
</evidence>
<dbReference type="PROSITE" id="PS00570">
    <property type="entry name" value="RING_HYDROXYL_ALPHA"/>
    <property type="match status" value="1"/>
</dbReference>
<dbReference type="SUPFAM" id="SSF50022">
    <property type="entry name" value="ISP domain"/>
    <property type="match status" value="1"/>
</dbReference>
<protein>
    <recommendedName>
        <fullName evidence="9">Rieske domain-containing protein</fullName>
    </recommendedName>
</protein>
<dbReference type="InterPro" id="IPR015879">
    <property type="entry name" value="Ring_hydroxy_dOase_asu_C_dom"/>
</dbReference>
<evidence type="ECO:0000256" key="8">
    <source>
        <dbReference type="ARBA" id="ARBA00023027"/>
    </source>
</evidence>
<dbReference type="Gene3D" id="2.102.10.10">
    <property type="entry name" value="Rieske [2Fe-2S] iron-sulphur domain"/>
    <property type="match status" value="1"/>
</dbReference>
<evidence type="ECO:0000313" key="10">
    <source>
        <dbReference type="EMBL" id="EQB30151.1"/>
    </source>
</evidence>
<dbReference type="Pfam" id="PF00355">
    <property type="entry name" value="Rieske"/>
    <property type="match status" value="1"/>
</dbReference>
<evidence type="ECO:0000256" key="3">
    <source>
        <dbReference type="ARBA" id="ARBA00022723"/>
    </source>
</evidence>
<dbReference type="EMBL" id="AUWY01000126">
    <property type="protein sequence ID" value="EQB30151.1"/>
    <property type="molecule type" value="Genomic_DNA"/>
</dbReference>
<dbReference type="eggNOG" id="COG4638">
    <property type="taxonomic scope" value="Bacteria"/>
</dbReference>
<dbReference type="PANTHER" id="PTHR43756:SF1">
    <property type="entry name" value="3-PHENYLPROPIONATE_CINNAMIC ACID DIOXYGENASE SUBUNIT ALPHA"/>
    <property type="match status" value="1"/>
</dbReference>
<dbReference type="GO" id="GO:0051537">
    <property type="term" value="F:2 iron, 2 sulfur cluster binding"/>
    <property type="evidence" value="ECO:0007669"/>
    <property type="project" value="UniProtKB-KW"/>
</dbReference>
<dbReference type="InterPro" id="IPR017941">
    <property type="entry name" value="Rieske_2Fe-2S"/>
</dbReference>
<keyword evidence="4" id="KW-0223">Dioxygenase</keyword>
<dbReference type="Proteomes" id="UP000015523">
    <property type="component" value="Unassembled WGS sequence"/>
</dbReference>
<keyword evidence="3" id="KW-0479">Metal-binding</keyword>
<comment type="caution">
    <text evidence="10">The sequence shown here is derived from an EMBL/GenBank/DDBJ whole genome shotgun (WGS) entry which is preliminary data.</text>
</comment>
<feature type="domain" description="Rieske" evidence="9">
    <location>
        <begin position="55"/>
        <end position="151"/>
    </location>
</feature>
<evidence type="ECO:0000313" key="11">
    <source>
        <dbReference type="Proteomes" id="UP000015523"/>
    </source>
</evidence>
<dbReference type="Pfam" id="PF00848">
    <property type="entry name" value="Ring_hydroxyl_A"/>
    <property type="match status" value="1"/>
</dbReference>
<dbReference type="SUPFAM" id="SSF55961">
    <property type="entry name" value="Bet v1-like"/>
    <property type="match status" value="1"/>
</dbReference>
<dbReference type="PROSITE" id="PS51296">
    <property type="entry name" value="RIESKE"/>
    <property type="match status" value="1"/>
</dbReference>
<evidence type="ECO:0000256" key="7">
    <source>
        <dbReference type="ARBA" id="ARBA00023014"/>
    </source>
</evidence>
<proteinExistence type="inferred from homology"/>
<dbReference type="STRING" id="1346791.M529_21505"/>
<accession>T0IWM8</accession>
<dbReference type="OrthoDB" id="7456916at2"/>
<dbReference type="AlphaFoldDB" id="T0IWM8"/>
<dbReference type="GO" id="GO:0005506">
    <property type="term" value="F:iron ion binding"/>
    <property type="evidence" value="ECO:0007669"/>
    <property type="project" value="InterPro"/>
</dbReference>
<evidence type="ECO:0000259" key="9">
    <source>
        <dbReference type="PROSITE" id="PS51296"/>
    </source>
</evidence>
<dbReference type="InterPro" id="IPR015881">
    <property type="entry name" value="ARHD_Rieske_2Fe_2S"/>
</dbReference>
<keyword evidence="2" id="KW-0001">2Fe-2S</keyword>
<keyword evidence="7" id="KW-0411">Iron-sulfur</keyword>
<keyword evidence="5" id="KW-0560">Oxidoreductase</keyword>